<proteinExistence type="predicted"/>
<feature type="chain" id="PRO_5004563610" description="Ser-Thr-rich glycosyl-phosphatidyl-inositol-anchored membrane family-domain-containing protein" evidence="2">
    <location>
        <begin position="29"/>
        <end position="194"/>
    </location>
</feature>
<evidence type="ECO:0008006" key="5">
    <source>
        <dbReference type="Google" id="ProtNLM"/>
    </source>
</evidence>
<evidence type="ECO:0000313" key="3">
    <source>
        <dbReference type="EMBL" id="EPT00011.1"/>
    </source>
</evidence>
<dbReference type="InParanoid" id="S8FEU7"/>
<feature type="transmembrane region" description="Helical" evidence="1">
    <location>
        <begin position="171"/>
        <end position="193"/>
    </location>
</feature>
<feature type="signal peptide" evidence="2">
    <location>
        <begin position="1"/>
        <end position="28"/>
    </location>
</feature>
<evidence type="ECO:0000256" key="1">
    <source>
        <dbReference type="SAM" id="Phobius"/>
    </source>
</evidence>
<dbReference type="Proteomes" id="UP000015241">
    <property type="component" value="Unassembled WGS sequence"/>
</dbReference>
<keyword evidence="2" id="KW-0732">Signal</keyword>
<dbReference type="OrthoDB" id="2581067at2759"/>
<keyword evidence="4" id="KW-1185">Reference proteome</keyword>
<keyword evidence="1" id="KW-1133">Transmembrane helix</keyword>
<dbReference type="AlphaFoldDB" id="S8FEU7"/>
<evidence type="ECO:0000256" key="2">
    <source>
        <dbReference type="SAM" id="SignalP"/>
    </source>
</evidence>
<keyword evidence="1" id="KW-0812">Transmembrane</keyword>
<sequence>MQRQVFSLVPAGLLSVLLAWCLVPLAKADYWNITEPAGGVVWTNGQANLISWAKALDDGVSLFDIELQRLSTSGLSYVARHVPDSLSSVNVYIEDLPTGDDYYVMFVNYTHGLLYTSSSTFTISDSANSSSPTPDSSAPTVTVSGAPNPTAQFATTFASAGTRGWTGADGAALHILSITSALLVCMICGAFSIL</sequence>
<organism evidence="3 4">
    <name type="scientific">Fomitopsis schrenkii</name>
    <name type="common">Brown rot fungus</name>
    <dbReference type="NCBI Taxonomy" id="2126942"/>
    <lineage>
        <taxon>Eukaryota</taxon>
        <taxon>Fungi</taxon>
        <taxon>Dikarya</taxon>
        <taxon>Basidiomycota</taxon>
        <taxon>Agaricomycotina</taxon>
        <taxon>Agaricomycetes</taxon>
        <taxon>Polyporales</taxon>
        <taxon>Fomitopsis</taxon>
    </lineage>
</organism>
<dbReference type="eggNOG" id="ENOG502SRRV">
    <property type="taxonomic scope" value="Eukaryota"/>
</dbReference>
<protein>
    <recommendedName>
        <fullName evidence="5">Ser-Thr-rich glycosyl-phosphatidyl-inositol-anchored membrane family-domain-containing protein</fullName>
    </recommendedName>
</protein>
<gene>
    <name evidence="3" type="ORF">FOMPIDRAFT_1023988</name>
</gene>
<dbReference type="EMBL" id="KE504152">
    <property type="protein sequence ID" value="EPT00011.1"/>
    <property type="molecule type" value="Genomic_DNA"/>
</dbReference>
<accession>S8FEU7</accession>
<dbReference type="HOGENOM" id="CLU_115517_0_0_1"/>
<name>S8FEU7_FOMSC</name>
<keyword evidence="1" id="KW-0472">Membrane</keyword>
<evidence type="ECO:0000313" key="4">
    <source>
        <dbReference type="Proteomes" id="UP000015241"/>
    </source>
</evidence>
<reference evidence="3 4" key="1">
    <citation type="journal article" date="2012" name="Science">
        <title>The Paleozoic origin of enzymatic lignin decomposition reconstructed from 31 fungal genomes.</title>
        <authorList>
            <person name="Floudas D."/>
            <person name="Binder M."/>
            <person name="Riley R."/>
            <person name="Barry K."/>
            <person name="Blanchette R.A."/>
            <person name="Henrissat B."/>
            <person name="Martinez A.T."/>
            <person name="Otillar R."/>
            <person name="Spatafora J.W."/>
            <person name="Yadav J.S."/>
            <person name="Aerts A."/>
            <person name="Benoit I."/>
            <person name="Boyd A."/>
            <person name="Carlson A."/>
            <person name="Copeland A."/>
            <person name="Coutinho P.M."/>
            <person name="de Vries R.P."/>
            <person name="Ferreira P."/>
            <person name="Findley K."/>
            <person name="Foster B."/>
            <person name="Gaskell J."/>
            <person name="Glotzer D."/>
            <person name="Gorecki P."/>
            <person name="Heitman J."/>
            <person name="Hesse C."/>
            <person name="Hori C."/>
            <person name="Igarashi K."/>
            <person name="Jurgens J.A."/>
            <person name="Kallen N."/>
            <person name="Kersten P."/>
            <person name="Kohler A."/>
            <person name="Kuees U."/>
            <person name="Kumar T.K.A."/>
            <person name="Kuo A."/>
            <person name="LaButti K."/>
            <person name="Larrondo L.F."/>
            <person name="Lindquist E."/>
            <person name="Ling A."/>
            <person name="Lombard V."/>
            <person name="Lucas S."/>
            <person name="Lundell T."/>
            <person name="Martin R."/>
            <person name="McLaughlin D.J."/>
            <person name="Morgenstern I."/>
            <person name="Morin E."/>
            <person name="Murat C."/>
            <person name="Nagy L.G."/>
            <person name="Nolan M."/>
            <person name="Ohm R.A."/>
            <person name="Patyshakuliyeva A."/>
            <person name="Rokas A."/>
            <person name="Ruiz-Duenas F.J."/>
            <person name="Sabat G."/>
            <person name="Salamov A."/>
            <person name="Samejima M."/>
            <person name="Schmutz J."/>
            <person name="Slot J.C."/>
            <person name="St John F."/>
            <person name="Stenlid J."/>
            <person name="Sun H."/>
            <person name="Sun S."/>
            <person name="Syed K."/>
            <person name="Tsang A."/>
            <person name="Wiebenga A."/>
            <person name="Young D."/>
            <person name="Pisabarro A."/>
            <person name="Eastwood D.C."/>
            <person name="Martin F."/>
            <person name="Cullen D."/>
            <person name="Grigoriev I.V."/>
            <person name="Hibbett D.S."/>
        </authorList>
    </citation>
    <scope>NUCLEOTIDE SEQUENCE</scope>
    <source>
        <strain evidence="4">FP-58527</strain>
    </source>
</reference>